<protein>
    <submittedName>
        <fullName evidence="1">Uncharacterized protein</fullName>
    </submittedName>
</protein>
<name>A0ACB0Y5H4_MELEN</name>
<organism evidence="1 2">
    <name type="scientific">Meloidogyne enterolobii</name>
    <name type="common">Root-knot nematode worm</name>
    <name type="synonym">Meloidogyne mayaguensis</name>
    <dbReference type="NCBI Taxonomy" id="390850"/>
    <lineage>
        <taxon>Eukaryota</taxon>
        <taxon>Metazoa</taxon>
        <taxon>Ecdysozoa</taxon>
        <taxon>Nematoda</taxon>
        <taxon>Chromadorea</taxon>
        <taxon>Rhabditida</taxon>
        <taxon>Tylenchina</taxon>
        <taxon>Tylenchomorpha</taxon>
        <taxon>Tylenchoidea</taxon>
        <taxon>Meloidogynidae</taxon>
        <taxon>Meloidogyninae</taxon>
        <taxon>Meloidogyne</taxon>
    </lineage>
</organism>
<accession>A0ACB0Y5H4</accession>
<gene>
    <name evidence="1" type="ORF">MENTE1834_LOCUS7676</name>
</gene>
<evidence type="ECO:0000313" key="2">
    <source>
        <dbReference type="Proteomes" id="UP001497535"/>
    </source>
</evidence>
<dbReference type="EMBL" id="CAVMJV010000005">
    <property type="protein sequence ID" value="CAK5031931.1"/>
    <property type="molecule type" value="Genomic_DNA"/>
</dbReference>
<reference evidence="1" key="1">
    <citation type="submission" date="2023-11" db="EMBL/GenBank/DDBJ databases">
        <authorList>
            <person name="Poullet M."/>
        </authorList>
    </citation>
    <scope>NUCLEOTIDE SEQUENCE</scope>
    <source>
        <strain evidence="1">E1834</strain>
    </source>
</reference>
<sequence length="137" mass="14988">MSFATTTSTIVSAAMAERIRLKPYIVITYLMTLVHSITAHCNPTNALLGTFMLWWGWLAFNTGSTLGVAYNRWRLASRSAMVTLLSSIGGGCTSIIISLVSTRKCQIDLLIDGLLASLVSTTAGKFFKNFLKAQKYL</sequence>
<keyword evidence="2" id="KW-1185">Reference proteome</keyword>
<dbReference type="Proteomes" id="UP001497535">
    <property type="component" value="Unassembled WGS sequence"/>
</dbReference>
<proteinExistence type="predicted"/>
<comment type="caution">
    <text evidence="1">The sequence shown here is derived from an EMBL/GenBank/DDBJ whole genome shotgun (WGS) entry which is preliminary data.</text>
</comment>
<evidence type="ECO:0000313" key="1">
    <source>
        <dbReference type="EMBL" id="CAK5031931.1"/>
    </source>
</evidence>